<dbReference type="InterPro" id="IPR044016">
    <property type="entry name" value="Big_13"/>
</dbReference>
<comment type="caution">
    <text evidence="4">The sequence shown here is derived from an EMBL/GenBank/DDBJ whole genome shotgun (WGS) entry which is preliminary data.</text>
</comment>
<reference evidence="4 5" key="1">
    <citation type="submission" date="2023-08" db="EMBL/GenBank/DDBJ databases">
        <title>Implementing the SeqCode for naming new Mesorhizobium species isolated from Vachellia karroo root nodules.</title>
        <authorList>
            <person name="Van Lill M."/>
        </authorList>
    </citation>
    <scope>NUCLEOTIDE SEQUENCE [LARGE SCALE GENOMIC DNA]</scope>
    <source>
        <strain evidence="4 5">VK2B</strain>
    </source>
</reference>
<dbReference type="NCBIfam" id="NF033510">
    <property type="entry name" value="Ca_tandemer"/>
    <property type="match status" value="1"/>
</dbReference>
<feature type="compositionally biased region" description="Polar residues" evidence="2">
    <location>
        <begin position="600"/>
        <end position="612"/>
    </location>
</feature>
<dbReference type="Pfam" id="PF19077">
    <property type="entry name" value="Big_13"/>
    <property type="match status" value="1"/>
</dbReference>
<name>A0ABU4YSD7_9HYPH</name>
<accession>A0ABU4YSD7</accession>
<feature type="compositionally biased region" description="Low complexity" evidence="2">
    <location>
        <begin position="613"/>
        <end position="624"/>
    </location>
</feature>
<dbReference type="InterPro" id="IPR013783">
    <property type="entry name" value="Ig-like_fold"/>
</dbReference>
<feature type="non-terminal residue" evidence="4">
    <location>
        <position position="1"/>
    </location>
</feature>
<feature type="domain" description="Bacterial Ig-like" evidence="3">
    <location>
        <begin position="419"/>
        <end position="489"/>
    </location>
</feature>
<evidence type="ECO:0000259" key="3">
    <source>
        <dbReference type="Pfam" id="PF19077"/>
    </source>
</evidence>
<keyword evidence="1" id="KW-0378">Hydrolase</keyword>
<feature type="region of interest" description="Disordered" evidence="2">
    <location>
        <begin position="600"/>
        <end position="624"/>
    </location>
</feature>
<dbReference type="RefSeq" id="WP_320327899.1">
    <property type="nucleotide sequence ID" value="NZ_JAVIIV010000051.1"/>
</dbReference>
<gene>
    <name evidence="4" type="ORF">RFM52_32505</name>
</gene>
<dbReference type="InterPro" id="IPR017850">
    <property type="entry name" value="Alkaline_phosphatase_core_sf"/>
</dbReference>
<protein>
    <submittedName>
        <fullName evidence="4">Alkaline phosphatase family protein</fullName>
    </submittedName>
</protein>
<keyword evidence="5" id="KW-1185">Reference proteome</keyword>
<dbReference type="Gene3D" id="2.60.40.10">
    <property type="entry name" value="Immunoglobulins"/>
    <property type="match status" value="1"/>
</dbReference>
<evidence type="ECO:0000313" key="4">
    <source>
        <dbReference type="EMBL" id="MDX8489898.1"/>
    </source>
</evidence>
<dbReference type="PANTHER" id="PTHR31956:SF1">
    <property type="entry name" value="NON-SPECIFIC PHOSPHOLIPASE C1"/>
    <property type="match status" value="1"/>
</dbReference>
<dbReference type="Pfam" id="PF04185">
    <property type="entry name" value="Phosphoesterase"/>
    <property type="match status" value="1"/>
</dbReference>
<dbReference type="SUPFAM" id="SSF53649">
    <property type="entry name" value="Alkaline phosphatase-like"/>
    <property type="match status" value="1"/>
</dbReference>
<organism evidence="4 5">
    <name type="scientific">Mesorhizobium humile</name>
    <dbReference type="NCBI Taxonomy" id="3072313"/>
    <lineage>
        <taxon>Bacteria</taxon>
        <taxon>Pseudomonadati</taxon>
        <taxon>Pseudomonadota</taxon>
        <taxon>Alphaproteobacteria</taxon>
        <taxon>Hyphomicrobiales</taxon>
        <taxon>Phyllobacteriaceae</taxon>
        <taxon>Mesorhizobium</taxon>
    </lineage>
</organism>
<dbReference type="PANTHER" id="PTHR31956">
    <property type="entry name" value="NON-SPECIFIC PHOSPHOLIPASE C4-RELATED"/>
    <property type="match status" value="1"/>
</dbReference>
<sequence>LTARDTDLAGNVGISAPVTYTYQGVPQGAPDHVVVVMEENHSYSEIIGNSAAPYINSLASQGTLFTNYYAVSHPSEPNYFAIFSGSTQGITTDGSFFFPTTPTLAGELAQAGDRFVGYAESPPDQDHDPWASFGDSQNTGQDFSQFPTDFSTLPTVSFVAPNINDDMHTGTIAQGDQWLSSHLSAYANWATTHNSILVVAFDEDDGTSNNHVATLVFGAGVGAGQNSQLFDHYSLLHTIENMYNLPALGSTGTAPIMTFAPVSAAPPIASIATSGTGITNGTGDLNAGKIVTLTVNFSAAVTVNTTGGSPQLLLNDGGIATYSGGSGTTALTFSYTVASGQNTSDLTVSSFSLNGSTITDPATNNANLAGATNYNPAGTLQIDTTVPTIAINTIAGNNNVNALEALTGFAISGTSTNVENGQVVTVNIVNSQNVVVDSYTTSDQNNAWSMSVTSAQAQALADGAYTVTADVADKAGNLAPLATRALIVDEDNTPEAPILTIANTALTVQARSSVALGITATPVDSDDSVTLKIAGLPSYETISAPSGYHVSKALQLNGTYTWTITETSSTVGKPISGLTLASSYKGTNHPVATLTVTASNSTAGETASAPSRTMTVTDPPATTTNPTSNLLALFNQYAAWGFHDSRANAGEIAPAWSQHGGNDVLAMLTTPGHFGH</sequence>
<evidence type="ECO:0000256" key="2">
    <source>
        <dbReference type="SAM" id="MobiDB-lite"/>
    </source>
</evidence>
<evidence type="ECO:0000313" key="5">
    <source>
        <dbReference type="Proteomes" id="UP001280156"/>
    </source>
</evidence>
<dbReference type="EMBL" id="JAVIIV010000051">
    <property type="protein sequence ID" value="MDX8489898.1"/>
    <property type="molecule type" value="Genomic_DNA"/>
</dbReference>
<dbReference type="Gene3D" id="3.40.720.10">
    <property type="entry name" value="Alkaline Phosphatase, subunit A"/>
    <property type="match status" value="1"/>
</dbReference>
<dbReference type="InterPro" id="IPR007312">
    <property type="entry name" value="Phosphoesterase"/>
</dbReference>
<evidence type="ECO:0000256" key="1">
    <source>
        <dbReference type="ARBA" id="ARBA00022801"/>
    </source>
</evidence>
<proteinExistence type="predicted"/>
<dbReference type="Proteomes" id="UP001280156">
    <property type="component" value="Unassembled WGS sequence"/>
</dbReference>